<gene>
    <name evidence="1" type="ORF">OXX778_LOCUS22005</name>
</gene>
<protein>
    <submittedName>
        <fullName evidence="1">Uncharacterized protein</fullName>
    </submittedName>
</protein>
<dbReference type="AlphaFoldDB" id="A0A814QHX2"/>
<evidence type="ECO:0000313" key="1">
    <source>
        <dbReference type="EMBL" id="CAF1120116.1"/>
    </source>
</evidence>
<comment type="caution">
    <text evidence="1">The sequence shown here is derived from an EMBL/GenBank/DDBJ whole genome shotgun (WGS) entry which is preliminary data.</text>
</comment>
<organism evidence="1 2">
    <name type="scientific">Brachionus calyciflorus</name>
    <dbReference type="NCBI Taxonomy" id="104777"/>
    <lineage>
        <taxon>Eukaryota</taxon>
        <taxon>Metazoa</taxon>
        <taxon>Spiralia</taxon>
        <taxon>Gnathifera</taxon>
        <taxon>Rotifera</taxon>
        <taxon>Eurotatoria</taxon>
        <taxon>Monogononta</taxon>
        <taxon>Pseudotrocha</taxon>
        <taxon>Ploima</taxon>
        <taxon>Brachionidae</taxon>
        <taxon>Brachionus</taxon>
    </lineage>
</organism>
<name>A0A814QHX2_9BILA</name>
<proteinExistence type="predicted"/>
<sequence>MEKSLEEFLFSLWSWLHVLDNILIPSSLLNELETRQNLLLKRIIGLKKFTHISPLYETLKIESVRYEGREADLCPELSDNDDVDEAFDVFNPSEFQLDEIVTSWASEYDIPAEQIIRNANSLLGIRESVRGIQGRQAEAMRTRCKRYLPDVSVGDYAGLPIPDVERGLSEAPNLVCRIVDIDHEKSAIL</sequence>
<evidence type="ECO:0000313" key="2">
    <source>
        <dbReference type="Proteomes" id="UP000663879"/>
    </source>
</evidence>
<dbReference type="Proteomes" id="UP000663879">
    <property type="component" value="Unassembled WGS sequence"/>
</dbReference>
<dbReference type="EMBL" id="CAJNOC010008749">
    <property type="protein sequence ID" value="CAF1120116.1"/>
    <property type="molecule type" value="Genomic_DNA"/>
</dbReference>
<keyword evidence="2" id="KW-1185">Reference proteome</keyword>
<reference evidence="1" key="1">
    <citation type="submission" date="2021-02" db="EMBL/GenBank/DDBJ databases">
        <authorList>
            <person name="Nowell W R."/>
        </authorList>
    </citation>
    <scope>NUCLEOTIDE SEQUENCE</scope>
    <source>
        <strain evidence="1">Ploen Becks lab</strain>
    </source>
</reference>
<accession>A0A814QHX2</accession>